<dbReference type="Pfam" id="PF11780">
    <property type="entry name" value="DUF3318"/>
    <property type="match status" value="1"/>
</dbReference>
<organism evidence="1 2">
    <name type="scientific">[Phormidium ambiguum] IAM M-71</name>
    <dbReference type="NCBI Taxonomy" id="454136"/>
    <lineage>
        <taxon>Bacteria</taxon>
        <taxon>Bacillati</taxon>
        <taxon>Cyanobacteriota</taxon>
        <taxon>Cyanophyceae</taxon>
        <taxon>Oscillatoriophycideae</taxon>
        <taxon>Aerosakkonematales</taxon>
        <taxon>Aerosakkonemataceae</taxon>
        <taxon>Floridanema</taxon>
    </lineage>
</organism>
<proteinExistence type="predicted"/>
<evidence type="ECO:0000313" key="2">
    <source>
        <dbReference type="Proteomes" id="UP000185860"/>
    </source>
</evidence>
<gene>
    <name evidence="1" type="ORF">NIES2119_27210</name>
</gene>
<accession>A0A1U7I6W5</accession>
<dbReference type="RefSeq" id="WP_073596632.1">
    <property type="nucleotide sequence ID" value="NZ_MRCE01000043.1"/>
</dbReference>
<reference evidence="1 2" key="1">
    <citation type="submission" date="2016-11" db="EMBL/GenBank/DDBJ databases">
        <title>Draft Genome Sequences of Nine Cyanobacterial Strains from Diverse Habitats.</title>
        <authorList>
            <person name="Zhu T."/>
            <person name="Hou S."/>
            <person name="Lu X."/>
            <person name="Hess W.R."/>
        </authorList>
    </citation>
    <scope>NUCLEOTIDE SEQUENCE [LARGE SCALE GENOMIC DNA]</scope>
    <source>
        <strain evidence="1 2">IAM M-71</strain>
    </source>
</reference>
<dbReference type="EMBL" id="MRCE01000043">
    <property type="protein sequence ID" value="OKH32051.1"/>
    <property type="molecule type" value="Genomic_DNA"/>
</dbReference>
<dbReference type="STRING" id="454136.NIES2119_27210"/>
<dbReference type="Proteomes" id="UP000185860">
    <property type="component" value="Unassembled WGS sequence"/>
</dbReference>
<name>A0A1U7I6W5_9CYAN</name>
<comment type="caution">
    <text evidence="1">The sequence shown here is derived from an EMBL/GenBank/DDBJ whole genome shotgun (WGS) entry which is preliminary data.</text>
</comment>
<sequence>MEPKTEISRLLDIMPASGRMMCKIISKPEQKTVIESPYPLPWNGTREVWINFDLWSRLAPQQRDLLLLRTVSWLIGIKWFKPDVYQGVVVASLLGGVFELVEKDIVGVVVAGGLTALAGMQIWRNNRSSQAQLTADEAALKVAIRRGYSETEAAQSLIRAIDAVAQIEGRSTLDFLELLRRQNLRSIANLSPVGVPETIKKE</sequence>
<evidence type="ECO:0008006" key="3">
    <source>
        <dbReference type="Google" id="ProtNLM"/>
    </source>
</evidence>
<dbReference type="OrthoDB" id="455481at2"/>
<dbReference type="InterPro" id="IPR021751">
    <property type="entry name" value="DUF3318"/>
</dbReference>
<dbReference type="AlphaFoldDB" id="A0A1U7I6W5"/>
<evidence type="ECO:0000313" key="1">
    <source>
        <dbReference type="EMBL" id="OKH32051.1"/>
    </source>
</evidence>
<protein>
    <recommendedName>
        <fullName evidence="3">DUF3318 domain-containing protein</fullName>
    </recommendedName>
</protein>